<comment type="caution">
    <text evidence="1">The sequence shown here is derived from an EMBL/GenBank/DDBJ whole genome shotgun (WGS) entry which is preliminary data.</text>
</comment>
<evidence type="ECO:0000313" key="2">
    <source>
        <dbReference type="Proteomes" id="UP001595764"/>
    </source>
</evidence>
<evidence type="ECO:0000313" key="1">
    <source>
        <dbReference type="EMBL" id="MFC3509650.1"/>
    </source>
</evidence>
<organism evidence="1 2">
    <name type="scientific">Amycolatopsis halotolerans</name>
    <dbReference type="NCBI Taxonomy" id="330083"/>
    <lineage>
        <taxon>Bacteria</taxon>
        <taxon>Bacillati</taxon>
        <taxon>Actinomycetota</taxon>
        <taxon>Actinomycetes</taxon>
        <taxon>Pseudonocardiales</taxon>
        <taxon>Pseudonocardiaceae</taxon>
        <taxon>Amycolatopsis</taxon>
    </lineage>
</organism>
<accession>A0ABV7QC92</accession>
<dbReference type="Proteomes" id="UP001595764">
    <property type="component" value="Unassembled WGS sequence"/>
</dbReference>
<dbReference type="EMBL" id="JBHRWI010000006">
    <property type="protein sequence ID" value="MFC3509650.1"/>
    <property type="molecule type" value="Genomic_DNA"/>
</dbReference>
<sequence>MKLFDVRSVPSGVDAALARVENPRHRHLLKNYRRHALLEVSGFWEDILVPAMIVDDPLYRISERGQTTVCEGMAEVRAFYSKIVGESMNVFGALEEEVAVSDYGIFIEAVFAQILRGDDPALADEGADPQRTYQVSHNFAAAWPYRDGRLYGEFIYEDFGSWRVDEVDASALTTPEQARAILAPYLAESPLSEIEEGLKLFKDGVR</sequence>
<name>A0ABV7QC92_9PSEU</name>
<keyword evidence="2" id="KW-1185">Reference proteome</keyword>
<protein>
    <submittedName>
        <fullName evidence="1">Uncharacterized protein</fullName>
    </submittedName>
</protein>
<proteinExistence type="predicted"/>
<dbReference type="RefSeq" id="WP_377867667.1">
    <property type="nucleotide sequence ID" value="NZ_JBHMAY010000001.1"/>
</dbReference>
<gene>
    <name evidence="1" type="ORF">ACFORO_05710</name>
</gene>
<reference evidence="2" key="1">
    <citation type="journal article" date="2019" name="Int. J. Syst. Evol. Microbiol.">
        <title>The Global Catalogue of Microorganisms (GCM) 10K type strain sequencing project: providing services to taxonomists for standard genome sequencing and annotation.</title>
        <authorList>
            <consortium name="The Broad Institute Genomics Platform"/>
            <consortium name="The Broad Institute Genome Sequencing Center for Infectious Disease"/>
            <person name="Wu L."/>
            <person name="Ma J."/>
        </authorList>
    </citation>
    <scope>NUCLEOTIDE SEQUENCE [LARGE SCALE GENOMIC DNA]</scope>
    <source>
        <strain evidence="2">CGMCC 4.7682</strain>
    </source>
</reference>